<dbReference type="PANTHER" id="PTHR22916">
    <property type="entry name" value="GLYCOSYLTRANSFERASE"/>
    <property type="match status" value="1"/>
</dbReference>
<dbReference type="Pfam" id="PF00535">
    <property type="entry name" value="Glycos_transf_2"/>
    <property type="match status" value="1"/>
</dbReference>
<dbReference type="AlphaFoldDB" id="F4XN46"/>
<dbReference type="eggNOG" id="COG1215">
    <property type="taxonomic scope" value="Bacteria"/>
</dbReference>
<dbReference type="InterPro" id="IPR001173">
    <property type="entry name" value="Glyco_trans_2-like"/>
</dbReference>
<accession>F4XN46</accession>
<dbReference type="Gene3D" id="3.90.550.10">
    <property type="entry name" value="Spore Coat Polysaccharide Biosynthesis Protein SpsA, Chain A"/>
    <property type="match status" value="1"/>
</dbReference>
<dbReference type="HOGENOM" id="CLU_690189_0_0_3"/>
<evidence type="ECO:0000259" key="1">
    <source>
        <dbReference type="Pfam" id="PF00535"/>
    </source>
</evidence>
<evidence type="ECO:0000313" key="3">
    <source>
        <dbReference type="Proteomes" id="UP000003959"/>
    </source>
</evidence>
<keyword evidence="3" id="KW-1185">Reference proteome</keyword>
<protein>
    <submittedName>
        <fullName evidence="2">Glycosyltransferase involved in cell wall biogenesis</fullName>
    </submittedName>
</protein>
<feature type="domain" description="Glycosyltransferase 2-like" evidence="1">
    <location>
        <begin position="17"/>
        <end position="130"/>
    </location>
</feature>
<dbReference type="EMBL" id="GL890840">
    <property type="protein sequence ID" value="EGJ34105.1"/>
    <property type="molecule type" value="Genomic_DNA"/>
</dbReference>
<dbReference type="GO" id="GO:0016740">
    <property type="term" value="F:transferase activity"/>
    <property type="evidence" value="ECO:0007669"/>
    <property type="project" value="UniProtKB-KW"/>
</dbReference>
<dbReference type="InterPro" id="IPR029044">
    <property type="entry name" value="Nucleotide-diphossugar_trans"/>
</dbReference>
<dbReference type="Proteomes" id="UP000003959">
    <property type="component" value="Unassembled WGS sequence"/>
</dbReference>
<gene>
    <name evidence="2" type="ORF">LYNGBM3L_21110</name>
</gene>
<reference evidence="3" key="1">
    <citation type="journal article" date="2011" name="Proc. Natl. Acad. Sci. U.S.A.">
        <title>Genomic insights into the physiology and ecology of the marine filamentous cyanobacterium Lyngbya majuscula.</title>
        <authorList>
            <person name="Jones A.C."/>
            <person name="Monroe E.A."/>
            <person name="Podell S."/>
            <person name="Hess W.R."/>
            <person name="Klages S."/>
            <person name="Esquenazi E."/>
            <person name="Niessen S."/>
            <person name="Hoover H."/>
            <person name="Rothmann M."/>
            <person name="Lasken R.S."/>
            <person name="Yates J.R.III."/>
            <person name="Reinhardt R."/>
            <person name="Kube M."/>
            <person name="Burkart M.D."/>
            <person name="Allen E.E."/>
            <person name="Dorrestein P.C."/>
            <person name="Gerwick W.H."/>
            <person name="Gerwick L."/>
        </authorList>
    </citation>
    <scope>NUCLEOTIDE SEQUENCE [LARGE SCALE GENOMIC DNA]</scope>
    <source>
        <strain evidence="3">3L</strain>
    </source>
</reference>
<dbReference type="CDD" id="cd00761">
    <property type="entry name" value="Glyco_tranf_GTA_type"/>
    <property type="match status" value="1"/>
</dbReference>
<evidence type="ECO:0000313" key="2">
    <source>
        <dbReference type="EMBL" id="EGJ34105.1"/>
    </source>
</evidence>
<dbReference type="PANTHER" id="PTHR22916:SF65">
    <property type="entry name" value="SLR1065 PROTEIN"/>
    <property type="match status" value="1"/>
</dbReference>
<organism evidence="2 3">
    <name type="scientific">Moorena producens 3L</name>
    <dbReference type="NCBI Taxonomy" id="489825"/>
    <lineage>
        <taxon>Bacteria</taxon>
        <taxon>Bacillati</taxon>
        <taxon>Cyanobacteriota</taxon>
        <taxon>Cyanophyceae</taxon>
        <taxon>Coleofasciculales</taxon>
        <taxon>Coleofasciculaceae</taxon>
        <taxon>Moorena</taxon>
    </lineage>
</organism>
<name>F4XN46_9CYAN</name>
<sequence length="406" mass="47156">MNHWFRKKTMSKPLLASIVINNYNYGRFLRQCIDSALNQSFGNTEVVVVDDGSTDNSREIISSYGEYVTPVFQNNQGQASAFNSGFAQSRGDVIIFLDADDMLLPTAVENALPFFEDPEVVKVQWPLSIIDAQGRLQNRTKPDKVSSMPEGNLREAVIKQGPTNYVWPPTSGNAWSRTFLNKILPMDQDKLRLAADNYLFEAAPFFGLIKTIKSPQSYYRIHVKNYWQTMSFDEKLKFQLRFCNHYFPILSQFCKDMGISVDLSDWLANSWWYRLNRAVQKIDELIPEREPFVLVDDAIWGMEVTSFRHPIPFLEKEGKYWGYPTNDEVAIQELERLREAGAKKIVFAWSAFWWLEHYAQFYDYLCSNLTCTYQSELIVVFDLKPRIKNQWLDERVNPALDRGISS</sequence>
<dbReference type="SUPFAM" id="SSF53448">
    <property type="entry name" value="Nucleotide-diphospho-sugar transferases"/>
    <property type="match status" value="1"/>
</dbReference>
<keyword evidence="2" id="KW-0808">Transferase</keyword>
<dbReference type="OrthoDB" id="450387at2"/>
<proteinExistence type="predicted"/>